<organism evidence="2">
    <name type="scientific">Arundo donax</name>
    <name type="common">Giant reed</name>
    <name type="synonym">Donax arundinaceus</name>
    <dbReference type="NCBI Taxonomy" id="35708"/>
    <lineage>
        <taxon>Eukaryota</taxon>
        <taxon>Viridiplantae</taxon>
        <taxon>Streptophyta</taxon>
        <taxon>Embryophyta</taxon>
        <taxon>Tracheophyta</taxon>
        <taxon>Spermatophyta</taxon>
        <taxon>Magnoliopsida</taxon>
        <taxon>Liliopsida</taxon>
        <taxon>Poales</taxon>
        <taxon>Poaceae</taxon>
        <taxon>PACMAD clade</taxon>
        <taxon>Arundinoideae</taxon>
        <taxon>Arundineae</taxon>
        <taxon>Arundo</taxon>
    </lineage>
</organism>
<dbReference type="InterPro" id="IPR053253">
    <property type="entry name" value="Sex_diff_modulator"/>
</dbReference>
<sequence length="208" mass="23397">MPSIPLQPPPELRFQADGNTTTTPSHQQHHSDAQHQRMSDFPLPVGPRSLNRISIVQPSMEMKNKEAMLFNALIATCKPPAKPTINDIYTTIQDHIGLQHAPTTIMAYPPDFILQFSNPDSRNIVYTCKTLKGHGFTLDLQPWTPNHRSLVIIPWNTKVTINIKGIPPHAFYPDTLNPLLASYCDIQTYHFNQEDGTCTINAFVSSIE</sequence>
<dbReference type="EMBL" id="GBRH01279337">
    <property type="protein sequence ID" value="JAD18558.1"/>
    <property type="molecule type" value="Transcribed_RNA"/>
</dbReference>
<feature type="region of interest" description="Disordered" evidence="1">
    <location>
        <begin position="1"/>
        <end position="44"/>
    </location>
</feature>
<dbReference type="PANTHER" id="PTHR33087">
    <property type="entry name" value="OS07G0539200 PROTEIN"/>
    <property type="match status" value="1"/>
</dbReference>
<accession>A0A0A8Y0G7</accession>
<dbReference type="AlphaFoldDB" id="A0A0A8Y0G7"/>
<feature type="compositionally biased region" description="Basic and acidic residues" evidence="1">
    <location>
        <begin position="29"/>
        <end position="38"/>
    </location>
</feature>
<dbReference type="PANTHER" id="PTHR33087:SF21">
    <property type="entry name" value="OS03G0782100 PROTEIN"/>
    <property type="match status" value="1"/>
</dbReference>
<feature type="compositionally biased region" description="Pro residues" evidence="1">
    <location>
        <begin position="1"/>
        <end position="11"/>
    </location>
</feature>
<reference evidence="2" key="1">
    <citation type="submission" date="2014-09" db="EMBL/GenBank/DDBJ databases">
        <authorList>
            <person name="Magalhaes I.L.F."/>
            <person name="Oliveira U."/>
            <person name="Santos F.R."/>
            <person name="Vidigal T.H.D.A."/>
            <person name="Brescovit A.D."/>
            <person name="Santos A.J."/>
        </authorList>
    </citation>
    <scope>NUCLEOTIDE SEQUENCE</scope>
    <source>
        <tissue evidence="2">Shoot tissue taken approximately 20 cm above the soil surface</tissue>
    </source>
</reference>
<reference evidence="2" key="2">
    <citation type="journal article" date="2015" name="Data Brief">
        <title>Shoot transcriptome of the giant reed, Arundo donax.</title>
        <authorList>
            <person name="Barrero R.A."/>
            <person name="Guerrero F.D."/>
            <person name="Moolhuijzen P."/>
            <person name="Goolsby J.A."/>
            <person name="Tidwell J."/>
            <person name="Bellgard S.E."/>
            <person name="Bellgard M.I."/>
        </authorList>
    </citation>
    <scope>NUCLEOTIDE SEQUENCE</scope>
    <source>
        <tissue evidence="2">Shoot tissue taken approximately 20 cm above the soil surface</tissue>
    </source>
</reference>
<proteinExistence type="predicted"/>
<evidence type="ECO:0000256" key="1">
    <source>
        <dbReference type="SAM" id="MobiDB-lite"/>
    </source>
</evidence>
<name>A0A0A8Y0G7_ARUDO</name>
<protein>
    <submittedName>
        <fullName evidence="2">Uncharacterized protein</fullName>
    </submittedName>
</protein>
<evidence type="ECO:0000313" key="2">
    <source>
        <dbReference type="EMBL" id="JAD18558.1"/>
    </source>
</evidence>